<protein>
    <submittedName>
        <fullName evidence="1">Uncharacterized protein</fullName>
    </submittedName>
</protein>
<keyword evidence="2" id="KW-1185">Reference proteome</keyword>
<comment type="caution">
    <text evidence="1">The sequence shown here is derived from an EMBL/GenBank/DDBJ whole genome shotgun (WGS) entry which is preliminary data.</text>
</comment>
<reference evidence="1" key="1">
    <citation type="journal article" date="2019" name="bioRxiv">
        <title>The Genome of the Zebra Mussel, Dreissena polymorpha: A Resource for Invasive Species Research.</title>
        <authorList>
            <person name="McCartney M.A."/>
            <person name="Auch B."/>
            <person name="Kono T."/>
            <person name="Mallez S."/>
            <person name="Zhang Y."/>
            <person name="Obille A."/>
            <person name="Becker A."/>
            <person name="Abrahante J.E."/>
            <person name="Garbe J."/>
            <person name="Badalamenti J.P."/>
            <person name="Herman A."/>
            <person name="Mangelson H."/>
            <person name="Liachko I."/>
            <person name="Sullivan S."/>
            <person name="Sone E.D."/>
            <person name="Koren S."/>
            <person name="Silverstein K.A.T."/>
            <person name="Beckman K.B."/>
            <person name="Gohl D.M."/>
        </authorList>
    </citation>
    <scope>NUCLEOTIDE SEQUENCE</scope>
    <source>
        <strain evidence="1">Duluth1</strain>
        <tissue evidence="1">Whole animal</tissue>
    </source>
</reference>
<reference evidence="1" key="2">
    <citation type="submission" date="2020-11" db="EMBL/GenBank/DDBJ databases">
        <authorList>
            <person name="McCartney M.A."/>
            <person name="Auch B."/>
            <person name="Kono T."/>
            <person name="Mallez S."/>
            <person name="Becker A."/>
            <person name="Gohl D.M."/>
            <person name="Silverstein K.A.T."/>
            <person name="Koren S."/>
            <person name="Bechman K.B."/>
            <person name="Herman A."/>
            <person name="Abrahante J.E."/>
            <person name="Garbe J."/>
        </authorList>
    </citation>
    <scope>NUCLEOTIDE SEQUENCE</scope>
    <source>
        <strain evidence="1">Duluth1</strain>
        <tissue evidence="1">Whole animal</tissue>
    </source>
</reference>
<name>A0A9D4F3M9_DREPO</name>
<accession>A0A9D4F3M9</accession>
<gene>
    <name evidence="1" type="ORF">DPMN_168933</name>
</gene>
<dbReference type="AlphaFoldDB" id="A0A9D4F3M9"/>
<evidence type="ECO:0000313" key="1">
    <source>
        <dbReference type="EMBL" id="KAH3790726.1"/>
    </source>
</evidence>
<sequence length="165" mass="19065">MAINGLFSDIWTLWQTPIRYRLWNLLPHLTLWRRKSRKFRCSTRTYLDTEGIEEEILATDAYMLEIDIKLRMLRTVRSEKEGGLQSSSVVTMPRSELSVHTPSAHSAEPINEKHAQLNLQNNSQTLSDISYVSNSSQNHRLPKLSLPTFNGDILHFGTRLKQLCI</sequence>
<dbReference type="EMBL" id="JAIWYP010000008">
    <property type="protein sequence ID" value="KAH3790726.1"/>
    <property type="molecule type" value="Genomic_DNA"/>
</dbReference>
<dbReference type="Proteomes" id="UP000828390">
    <property type="component" value="Unassembled WGS sequence"/>
</dbReference>
<organism evidence="1 2">
    <name type="scientific">Dreissena polymorpha</name>
    <name type="common">Zebra mussel</name>
    <name type="synonym">Mytilus polymorpha</name>
    <dbReference type="NCBI Taxonomy" id="45954"/>
    <lineage>
        <taxon>Eukaryota</taxon>
        <taxon>Metazoa</taxon>
        <taxon>Spiralia</taxon>
        <taxon>Lophotrochozoa</taxon>
        <taxon>Mollusca</taxon>
        <taxon>Bivalvia</taxon>
        <taxon>Autobranchia</taxon>
        <taxon>Heteroconchia</taxon>
        <taxon>Euheterodonta</taxon>
        <taxon>Imparidentia</taxon>
        <taxon>Neoheterodontei</taxon>
        <taxon>Myida</taxon>
        <taxon>Dreissenoidea</taxon>
        <taxon>Dreissenidae</taxon>
        <taxon>Dreissena</taxon>
    </lineage>
</organism>
<proteinExistence type="predicted"/>
<evidence type="ECO:0000313" key="2">
    <source>
        <dbReference type="Proteomes" id="UP000828390"/>
    </source>
</evidence>